<evidence type="ECO:0000256" key="2">
    <source>
        <dbReference type="ARBA" id="ARBA00022723"/>
    </source>
</evidence>
<dbReference type="Gene3D" id="2.170.150.20">
    <property type="entry name" value="Peptide methionine sulfoxide reductase"/>
    <property type="match status" value="1"/>
</dbReference>
<proteinExistence type="inferred from homology"/>
<evidence type="ECO:0000259" key="6">
    <source>
        <dbReference type="PROSITE" id="PS51790"/>
    </source>
</evidence>
<evidence type="ECO:0000256" key="4">
    <source>
        <dbReference type="ARBA" id="ARBA00023002"/>
    </source>
</evidence>
<dbReference type="InterPro" id="IPR002579">
    <property type="entry name" value="Met_Sox_Rdtase_MsrB_dom"/>
</dbReference>
<comment type="caution">
    <text evidence="7">The sequence shown here is derived from an EMBL/GenBank/DDBJ whole genome shotgun (WGS) entry which is preliminary data.</text>
</comment>
<evidence type="ECO:0000256" key="1">
    <source>
        <dbReference type="ARBA" id="ARBA00007174"/>
    </source>
</evidence>
<dbReference type="NCBIfam" id="TIGR00357">
    <property type="entry name" value="peptide-methionine (R)-S-oxide reductase MsrB"/>
    <property type="match status" value="1"/>
</dbReference>
<reference evidence="7 8" key="1">
    <citation type="submission" date="2023-08" db="EMBL/GenBank/DDBJ databases">
        <title>Annotated Genome Sequence of Vanrija albida AlHP1.</title>
        <authorList>
            <person name="Herzog R."/>
        </authorList>
    </citation>
    <scope>NUCLEOTIDE SEQUENCE [LARGE SCALE GENOMIC DNA]</scope>
    <source>
        <strain evidence="7 8">AlHP1</strain>
    </source>
</reference>
<keyword evidence="3 5" id="KW-0862">Zinc</keyword>
<evidence type="ECO:0000313" key="7">
    <source>
        <dbReference type="EMBL" id="KAL1410971.1"/>
    </source>
</evidence>
<dbReference type="InterPro" id="IPR028427">
    <property type="entry name" value="Met_Sox_Rdtase_MsrB"/>
</dbReference>
<dbReference type="EC" id="1.8.4.12" evidence="5"/>
<evidence type="ECO:0000313" key="8">
    <source>
        <dbReference type="Proteomes" id="UP001565368"/>
    </source>
</evidence>
<keyword evidence="8" id="KW-1185">Reference proteome</keyword>
<evidence type="ECO:0000256" key="5">
    <source>
        <dbReference type="RuleBase" id="RU365044"/>
    </source>
</evidence>
<dbReference type="Pfam" id="PF01641">
    <property type="entry name" value="SelR"/>
    <property type="match status" value="1"/>
</dbReference>
<accession>A0ABR3Q955</accession>
<sequence length="199" mass="21875">MPRISPSVARIALSSLRAPPARPLIPRAVVAPTAATLAFTLPFSWFAKEKPLHETHVSTEQQDMSADKVQKTDSEWIAQLSPEQFRVLRQGGTERPGSSALDKKFDEGTYHCAGCDAPLYTSKTKFNSGCGWPAFYDTVPGAVVRHEDNSMGMTRTEIVCAKCGGHLGHVFKGEGFNNPIDERHCVNGISLNFKEEEKK</sequence>
<dbReference type="PROSITE" id="PS51790">
    <property type="entry name" value="MSRB"/>
    <property type="match status" value="1"/>
</dbReference>
<feature type="domain" description="MsrB" evidence="6">
    <location>
        <begin position="73"/>
        <end position="196"/>
    </location>
</feature>
<protein>
    <recommendedName>
        <fullName evidence="5">Peptide-methionine (R)-S-oxide reductase</fullName>
        <ecNumber evidence="5">1.8.4.12</ecNumber>
    </recommendedName>
</protein>
<dbReference type="SUPFAM" id="SSF51316">
    <property type="entry name" value="Mss4-like"/>
    <property type="match status" value="1"/>
</dbReference>
<name>A0ABR3Q955_9TREE</name>
<comment type="cofactor">
    <cofactor evidence="5">
        <name>Zn(2+)</name>
        <dbReference type="ChEBI" id="CHEBI:29105"/>
    </cofactor>
    <text evidence="5">Binds 1 zinc ion per subunit.</text>
</comment>
<organism evidence="7 8">
    <name type="scientific">Vanrija albida</name>
    <dbReference type="NCBI Taxonomy" id="181172"/>
    <lineage>
        <taxon>Eukaryota</taxon>
        <taxon>Fungi</taxon>
        <taxon>Dikarya</taxon>
        <taxon>Basidiomycota</taxon>
        <taxon>Agaricomycotina</taxon>
        <taxon>Tremellomycetes</taxon>
        <taxon>Trichosporonales</taxon>
        <taxon>Trichosporonaceae</taxon>
        <taxon>Vanrija</taxon>
    </lineage>
</organism>
<gene>
    <name evidence="7" type="primary">MSRB5</name>
    <name evidence="7" type="ORF">Q8F55_001914</name>
</gene>
<comment type="similarity">
    <text evidence="1 5">Belongs to the MsrB Met sulfoxide reductase family.</text>
</comment>
<dbReference type="GeneID" id="95982957"/>
<keyword evidence="4 5" id="KW-0560">Oxidoreductase</keyword>
<dbReference type="PANTHER" id="PTHR46081">
    <property type="entry name" value="PEPTIDE METHIONINE SULFOXIDE REDUCTASE 2"/>
    <property type="match status" value="1"/>
</dbReference>
<comment type="catalytic activity">
    <reaction evidence="5">
        <text>L-methionyl-[protein] + [thioredoxin]-disulfide + H2O = L-methionyl-(R)-S-oxide-[protein] + [thioredoxin]-dithiol</text>
        <dbReference type="Rhea" id="RHEA:24164"/>
        <dbReference type="Rhea" id="RHEA-COMP:10698"/>
        <dbReference type="Rhea" id="RHEA-COMP:10700"/>
        <dbReference type="Rhea" id="RHEA-COMP:12313"/>
        <dbReference type="Rhea" id="RHEA-COMP:12314"/>
        <dbReference type="ChEBI" id="CHEBI:15377"/>
        <dbReference type="ChEBI" id="CHEBI:16044"/>
        <dbReference type="ChEBI" id="CHEBI:29950"/>
        <dbReference type="ChEBI" id="CHEBI:45764"/>
        <dbReference type="ChEBI" id="CHEBI:50058"/>
        <dbReference type="EC" id="1.8.4.12"/>
    </reaction>
</comment>
<dbReference type="RefSeq" id="XP_069210915.1">
    <property type="nucleotide sequence ID" value="XM_069350529.1"/>
</dbReference>
<dbReference type="EMBL" id="JBBXJM010000002">
    <property type="protein sequence ID" value="KAL1410971.1"/>
    <property type="molecule type" value="Genomic_DNA"/>
</dbReference>
<evidence type="ECO:0000256" key="3">
    <source>
        <dbReference type="ARBA" id="ARBA00022833"/>
    </source>
</evidence>
<dbReference type="Proteomes" id="UP001565368">
    <property type="component" value="Unassembled WGS sequence"/>
</dbReference>
<dbReference type="PANTHER" id="PTHR46081:SF8">
    <property type="entry name" value="PEPTIDE METHIONINE SULFOXIDE REDUCTASE 2"/>
    <property type="match status" value="1"/>
</dbReference>
<dbReference type="InterPro" id="IPR011057">
    <property type="entry name" value="Mss4-like_sf"/>
</dbReference>
<keyword evidence="2 5" id="KW-0479">Metal-binding</keyword>
<dbReference type="GO" id="GO:0033743">
    <property type="term" value="F:peptide-methionine (R)-S-oxide reductase activity"/>
    <property type="evidence" value="ECO:0007669"/>
    <property type="project" value="UniProtKB-EC"/>
</dbReference>